<keyword evidence="1 4" id="KW-0378">Hydrolase</keyword>
<dbReference type="InterPro" id="IPR002641">
    <property type="entry name" value="PNPLA_dom"/>
</dbReference>
<evidence type="ECO:0000313" key="8">
    <source>
        <dbReference type="Proteomes" id="UP000019373"/>
    </source>
</evidence>
<dbReference type="PANTHER" id="PTHR24185">
    <property type="entry name" value="CALCIUM-INDEPENDENT PHOSPHOLIPASE A2-GAMMA"/>
    <property type="match status" value="1"/>
</dbReference>
<feature type="region of interest" description="Disordered" evidence="5">
    <location>
        <begin position="1"/>
        <end position="51"/>
    </location>
</feature>
<accession>U1GNA7</accession>
<name>U1GNA7_ENDPU</name>
<evidence type="ECO:0000256" key="3">
    <source>
        <dbReference type="ARBA" id="ARBA00023098"/>
    </source>
</evidence>
<dbReference type="HOGENOM" id="CLU_000288_144_2_1"/>
<keyword evidence="2 4" id="KW-0442">Lipid degradation</keyword>
<evidence type="ECO:0000313" key="7">
    <source>
        <dbReference type="EMBL" id="ERF73763.1"/>
    </source>
</evidence>
<evidence type="ECO:0000256" key="5">
    <source>
        <dbReference type="SAM" id="MobiDB-lite"/>
    </source>
</evidence>
<dbReference type="GeneID" id="19243409"/>
<evidence type="ECO:0000259" key="6">
    <source>
        <dbReference type="PROSITE" id="PS51635"/>
    </source>
</evidence>
<organism evidence="7 8">
    <name type="scientific">Endocarpon pusillum (strain Z07020 / HMAS-L-300199)</name>
    <name type="common">Lichen-forming fungus</name>
    <dbReference type="NCBI Taxonomy" id="1263415"/>
    <lineage>
        <taxon>Eukaryota</taxon>
        <taxon>Fungi</taxon>
        <taxon>Dikarya</taxon>
        <taxon>Ascomycota</taxon>
        <taxon>Pezizomycotina</taxon>
        <taxon>Eurotiomycetes</taxon>
        <taxon>Chaetothyriomycetidae</taxon>
        <taxon>Verrucariales</taxon>
        <taxon>Verrucariaceae</taxon>
        <taxon>Endocarpon</taxon>
    </lineage>
</organism>
<feature type="active site" description="Proton acceptor" evidence="4">
    <location>
        <position position="303"/>
    </location>
</feature>
<feature type="compositionally biased region" description="Basic and acidic residues" evidence="5">
    <location>
        <begin position="521"/>
        <end position="550"/>
    </location>
</feature>
<dbReference type="PROSITE" id="PS51635">
    <property type="entry name" value="PNPLA"/>
    <property type="match status" value="1"/>
</dbReference>
<feature type="region of interest" description="Disordered" evidence="5">
    <location>
        <begin position="521"/>
        <end position="566"/>
    </location>
</feature>
<protein>
    <recommendedName>
        <fullName evidence="6">PNPLA domain-containing protein</fullName>
    </recommendedName>
</protein>
<dbReference type="PANTHER" id="PTHR24185:SF1">
    <property type="entry name" value="CALCIUM-INDEPENDENT PHOSPHOLIPASE A2-GAMMA"/>
    <property type="match status" value="1"/>
</dbReference>
<feature type="short sequence motif" description="GXSXG" evidence="4">
    <location>
        <begin position="134"/>
        <end position="138"/>
    </location>
</feature>
<dbReference type="OrthoDB" id="1658288at2759"/>
<feature type="domain" description="PNPLA" evidence="6">
    <location>
        <begin position="61"/>
        <end position="316"/>
    </location>
</feature>
<feature type="short sequence motif" description="GXGXXG" evidence="4">
    <location>
        <begin position="65"/>
        <end position="70"/>
    </location>
</feature>
<proteinExistence type="predicted"/>
<feature type="compositionally biased region" description="Low complexity" evidence="5">
    <location>
        <begin position="10"/>
        <end position="26"/>
    </location>
</feature>
<dbReference type="GO" id="GO:0016042">
    <property type="term" value="P:lipid catabolic process"/>
    <property type="evidence" value="ECO:0007669"/>
    <property type="project" value="UniProtKB-UniRule"/>
</dbReference>
<dbReference type="SUPFAM" id="SSF52151">
    <property type="entry name" value="FabD/lysophospholipase-like"/>
    <property type="match status" value="1"/>
</dbReference>
<dbReference type="Pfam" id="PF01734">
    <property type="entry name" value="Patatin"/>
    <property type="match status" value="1"/>
</dbReference>
<dbReference type="GO" id="GO:0019369">
    <property type="term" value="P:arachidonate metabolic process"/>
    <property type="evidence" value="ECO:0007669"/>
    <property type="project" value="TreeGrafter"/>
</dbReference>
<reference evidence="8" key="1">
    <citation type="journal article" date="2014" name="BMC Genomics">
        <title>Genome characteristics reveal the impact of lichenization on lichen-forming fungus Endocarpon pusillum Hedwig (Verrucariales, Ascomycota).</title>
        <authorList>
            <person name="Wang Y.-Y."/>
            <person name="Liu B."/>
            <person name="Zhang X.-Y."/>
            <person name="Zhou Q.-M."/>
            <person name="Zhang T."/>
            <person name="Li H."/>
            <person name="Yu Y.-F."/>
            <person name="Zhang X.-L."/>
            <person name="Hao X.-Y."/>
            <person name="Wang M."/>
            <person name="Wang L."/>
            <person name="Wei J.-C."/>
        </authorList>
    </citation>
    <scope>NUCLEOTIDE SEQUENCE [LARGE SCALE GENOMIC DNA]</scope>
    <source>
        <strain evidence="8">Z07020 / HMAS-L-300199</strain>
    </source>
</reference>
<dbReference type="RefSeq" id="XP_007800571.1">
    <property type="nucleotide sequence ID" value="XM_007802380.1"/>
</dbReference>
<feature type="compositionally biased region" description="Polar residues" evidence="5">
    <location>
        <begin position="551"/>
        <end position="566"/>
    </location>
</feature>
<feature type="active site" description="Nucleophile" evidence="4">
    <location>
        <position position="136"/>
    </location>
</feature>
<dbReference type="Proteomes" id="UP000019373">
    <property type="component" value="Unassembled WGS sequence"/>
</dbReference>
<dbReference type="AlphaFoldDB" id="U1GNA7"/>
<dbReference type="GO" id="GO:0047499">
    <property type="term" value="F:calcium-independent phospholipase A2 activity"/>
    <property type="evidence" value="ECO:0007669"/>
    <property type="project" value="TreeGrafter"/>
</dbReference>
<feature type="short sequence motif" description="DGA/G" evidence="4">
    <location>
        <begin position="303"/>
        <end position="305"/>
    </location>
</feature>
<evidence type="ECO:0000256" key="1">
    <source>
        <dbReference type="ARBA" id="ARBA00022801"/>
    </source>
</evidence>
<dbReference type="GO" id="GO:0046486">
    <property type="term" value="P:glycerolipid metabolic process"/>
    <property type="evidence" value="ECO:0007669"/>
    <property type="project" value="UniProtKB-ARBA"/>
</dbReference>
<feature type="compositionally biased region" description="Polar residues" evidence="5">
    <location>
        <begin position="27"/>
        <end position="37"/>
    </location>
</feature>
<gene>
    <name evidence="7" type="ORF">EPUS_08561</name>
</gene>
<keyword evidence="8" id="KW-1185">Reference proteome</keyword>
<sequence>MNDRPAPYNGQGDPDSQPGDDSQPESVQRTRATSNPNGPLRCYAHVSDEDPQSPWAEKTVLALDGGGIRGYSSLLILQHLMSKIEDLEKNWTGEEGPVESSFEYPWREKEPSKSGFIPSTNQFYPCHYFDYIAGTSTGGLSAIMLSRLRMSIDEALTQYTEFGNSVFGQPRWFHERSLSYLPRAKYPSRKVRGAILRLIHERLLLKIYNAGKWQAQHESFASRDDQSRTMAVSFSKDPEEGIDQFYLFRSYSHNKGSATSEHRFRPMNPGPAHSGPLWEVARATSAAPTYFEAITFMNRKFLDGGLGANNPGRIALQEVCQMHAPHRPALLVSVGTGVKRDNRAKEKPKKRDQARDLFKIDRPDKVPRKQGLQKLMELTHFMKDFTTDTEVTENDLNFTAHEMQVPYRRLNVSNDLATCIPLDDWRPAQSGQITLNAIKDYTNEYLKLQTTQEDLTYCAQVLVARRRRRAITERWEWFATDIKYHCQAEGCLGSPLSQYKKRGELRKHLKRSHSHELTLDPDDLEARLDDGRILTEPKKKETENGAEKSNHAPQTKLTNGHSNANP</sequence>
<keyword evidence="3 4" id="KW-0443">Lipid metabolism</keyword>
<evidence type="ECO:0000256" key="2">
    <source>
        <dbReference type="ARBA" id="ARBA00022963"/>
    </source>
</evidence>
<dbReference type="Gene3D" id="3.40.1090.10">
    <property type="entry name" value="Cytosolic phospholipase A2 catalytic domain"/>
    <property type="match status" value="1"/>
</dbReference>
<dbReference type="GO" id="GO:0016020">
    <property type="term" value="C:membrane"/>
    <property type="evidence" value="ECO:0007669"/>
    <property type="project" value="TreeGrafter"/>
</dbReference>
<dbReference type="EMBL" id="KE720925">
    <property type="protein sequence ID" value="ERF73763.1"/>
    <property type="molecule type" value="Genomic_DNA"/>
</dbReference>
<dbReference type="eggNOG" id="KOG4231">
    <property type="taxonomic scope" value="Eukaryota"/>
</dbReference>
<dbReference type="OMA" id="QTERWER"/>
<dbReference type="InterPro" id="IPR016035">
    <property type="entry name" value="Acyl_Trfase/lysoPLipase"/>
</dbReference>
<evidence type="ECO:0000256" key="4">
    <source>
        <dbReference type="PROSITE-ProRule" id="PRU01161"/>
    </source>
</evidence>